<organism evidence="2">
    <name type="scientific">marine sediment metagenome</name>
    <dbReference type="NCBI Taxonomy" id="412755"/>
    <lineage>
        <taxon>unclassified sequences</taxon>
        <taxon>metagenomes</taxon>
        <taxon>ecological metagenomes</taxon>
    </lineage>
</organism>
<sequence length="50" mass="5680">DNTRPVPYKGKAGILWPIIEKLLTKNISNDRILILVATGTHRPLSEKELR</sequence>
<dbReference type="Gene3D" id="3.40.50.11440">
    <property type="match status" value="1"/>
</dbReference>
<dbReference type="InterPro" id="IPR018657">
    <property type="entry name" value="LarA-like_N"/>
</dbReference>
<name>X1UGU8_9ZZZZ</name>
<feature type="non-terminal residue" evidence="2">
    <location>
        <position position="1"/>
    </location>
</feature>
<proteinExistence type="predicted"/>
<protein>
    <recommendedName>
        <fullName evidence="1">LarA-like N-terminal domain-containing protein</fullName>
    </recommendedName>
</protein>
<dbReference type="Pfam" id="PF09861">
    <property type="entry name" value="Lar_N"/>
    <property type="match status" value="1"/>
</dbReference>
<accession>X1UGU8</accession>
<comment type="caution">
    <text evidence="2">The sequence shown here is derived from an EMBL/GenBank/DDBJ whole genome shotgun (WGS) entry which is preliminary data.</text>
</comment>
<feature type="non-terminal residue" evidence="2">
    <location>
        <position position="50"/>
    </location>
</feature>
<dbReference type="AlphaFoldDB" id="X1UGU8"/>
<dbReference type="EMBL" id="BARW01042881">
    <property type="protein sequence ID" value="GAJ16759.1"/>
    <property type="molecule type" value="Genomic_DNA"/>
</dbReference>
<gene>
    <name evidence="2" type="ORF">S12H4_63236</name>
</gene>
<evidence type="ECO:0000259" key="1">
    <source>
        <dbReference type="Pfam" id="PF09861"/>
    </source>
</evidence>
<evidence type="ECO:0000313" key="2">
    <source>
        <dbReference type="EMBL" id="GAJ16759.1"/>
    </source>
</evidence>
<dbReference type="GO" id="GO:0050043">
    <property type="term" value="F:lactate racemase activity"/>
    <property type="evidence" value="ECO:0007669"/>
    <property type="project" value="InterPro"/>
</dbReference>
<reference evidence="2" key="1">
    <citation type="journal article" date="2014" name="Front. Microbiol.">
        <title>High frequency of phylogenetically diverse reductive dehalogenase-homologous genes in deep subseafloor sedimentary metagenomes.</title>
        <authorList>
            <person name="Kawai M."/>
            <person name="Futagami T."/>
            <person name="Toyoda A."/>
            <person name="Takaki Y."/>
            <person name="Nishi S."/>
            <person name="Hori S."/>
            <person name="Arai W."/>
            <person name="Tsubouchi T."/>
            <person name="Morono Y."/>
            <person name="Uchiyama I."/>
            <person name="Ito T."/>
            <person name="Fujiyama A."/>
            <person name="Inagaki F."/>
            <person name="Takami H."/>
        </authorList>
    </citation>
    <scope>NUCLEOTIDE SEQUENCE</scope>
    <source>
        <strain evidence="2">Expedition CK06-06</strain>
    </source>
</reference>
<feature type="domain" description="LarA-like N-terminal" evidence="1">
    <location>
        <begin position="1"/>
        <end position="49"/>
    </location>
</feature>